<dbReference type="Pfam" id="PF09979">
    <property type="entry name" value="DUF2213"/>
    <property type="match status" value="1"/>
</dbReference>
<keyword evidence="1" id="KW-0175">Coiled coil</keyword>
<evidence type="ECO:0000313" key="2">
    <source>
        <dbReference type="EMBL" id="GAF70155.1"/>
    </source>
</evidence>
<dbReference type="InterPro" id="IPR016913">
    <property type="entry name" value="UCP029215"/>
</dbReference>
<proteinExistence type="predicted"/>
<sequence>MKQLITNPYILDQYSFDTKELIEDRHGRITVPAKIMKVGQLKYMTPSGQEIYANISFDDLEKAKATITNKPVTIGHPPVMLNPDNVMKYQQGISADNARIEEIDGEQWLVNDLILQTTKAKNTVKEGKLGISAGYYRDAVSKGLNVVDFKSIDGNHIAIGSPSPRAKGAGISLDSSESDFGQIIDLDTQQPTKGVGIMKRKLNAVSQGFSMDEASIDHADDAGTIAAFDLMETREKTLVLQARDQIEKQNKSFDDMKTDLETKNSELSGESKALKTQVDELTEAAKDTISMDDALEYGKKFNSVETACKKRGIETEFKTIEAGMRLCVEK</sequence>
<accession>X0T285</accession>
<evidence type="ECO:0008006" key="3">
    <source>
        <dbReference type="Google" id="ProtNLM"/>
    </source>
</evidence>
<feature type="non-terminal residue" evidence="2">
    <location>
        <position position="330"/>
    </location>
</feature>
<feature type="coiled-coil region" evidence="1">
    <location>
        <begin position="257"/>
        <end position="284"/>
    </location>
</feature>
<organism evidence="2">
    <name type="scientific">marine sediment metagenome</name>
    <dbReference type="NCBI Taxonomy" id="412755"/>
    <lineage>
        <taxon>unclassified sequences</taxon>
        <taxon>metagenomes</taxon>
        <taxon>ecological metagenomes</taxon>
    </lineage>
</organism>
<gene>
    <name evidence="2" type="ORF">S01H1_15048</name>
</gene>
<protein>
    <recommendedName>
        <fullName evidence="3">DUF2213 domain-containing protein</fullName>
    </recommendedName>
</protein>
<dbReference type="AlphaFoldDB" id="X0T285"/>
<reference evidence="2" key="1">
    <citation type="journal article" date="2014" name="Front. Microbiol.">
        <title>High frequency of phylogenetically diverse reductive dehalogenase-homologous genes in deep subseafloor sedimentary metagenomes.</title>
        <authorList>
            <person name="Kawai M."/>
            <person name="Futagami T."/>
            <person name="Toyoda A."/>
            <person name="Takaki Y."/>
            <person name="Nishi S."/>
            <person name="Hori S."/>
            <person name="Arai W."/>
            <person name="Tsubouchi T."/>
            <person name="Morono Y."/>
            <person name="Uchiyama I."/>
            <person name="Ito T."/>
            <person name="Fujiyama A."/>
            <person name="Inagaki F."/>
            <person name="Takami H."/>
        </authorList>
    </citation>
    <scope>NUCLEOTIDE SEQUENCE</scope>
    <source>
        <strain evidence="2">Expedition CK06-06</strain>
    </source>
</reference>
<dbReference type="EMBL" id="BARS01007849">
    <property type="protein sequence ID" value="GAF70155.1"/>
    <property type="molecule type" value="Genomic_DNA"/>
</dbReference>
<comment type="caution">
    <text evidence="2">The sequence shown here is derived from an EMBL/GenBank/DDBJ whole genome shotgun (WGS) entry which is preliminary data.</text>
</comment>
<evidence type="ECO:0000256" key="1">
    <source>
        <dbReference type="SAM" id="Coils"/>
    </source>
</evidence>
<name>X0T285_9ZZZZ</name>